<dbReference type="HOGENOM" id="CLU_946784_0_0_1"/>
<gene>
    <name evidence="1" type="ORF">FOQG_16497</name>
</gene>
<reference evidence="1 2" key="1">
    <citation type="submission" date="2011-11" db="EMBL/GenBank/DDBJ databases">
        <title>The Genome Sequence of Fusarium oxysporum PHW815.</title>
        <authorList>
            <consortium name="The Broad Institute Genome Sequencing Platform"/>
            <person name="Ma L.-J."/>
            <person name="Gale L.R."/>
            <person name="Schwartz D.C."/>
            <person name="Zhou S."/>
            <person name="Corby-Kistler H."/>
            <person name="Young S.K."/>
            <person name="Zeng Q."/>
            <person name="Gargeya S."/>
            <person name="Fitzgerald M."/>
            <person name="Haas B."/>
            <person name="Abouelleil A."/>
            <person name="Alvarado L."/>
            <person name="Arachchi H.M."/>
            <person name="Berlin A."/>
            <person name="Brown A."/>
            <person name="Chapman S.B."/>
            <person name="Chen Z."/>
            <person name="Dunbar C."/>
            <person name="Freedman E."/>
            <person name="Gearin G."/>
            <person name="Goldberg J."/>
            <person name="Griggs A."/>
            <person name="Gujja S."/>
            <person name="Heiman D."/>
            <person name="Howarth C."/>
            <person name="Larson L."/>
            <person name="Lui A."/>
            <person name="MacDonald P.J.P."/>
            <person name="Montmayeur A."/>
            <person name="Murphy C."/>
            <person name="Neiman D."/>
            <person name="Pearson M."/>
            <person name="Priest M."/>
            <person name="Roberts A."/>
            <person name="Saif S."/>
            <person name="Shea T."/>
            <person name="Shenoy N."/>
            <person name="Sisk P."/>
            <person name="Stolte C."/>
            <person name="Sykes S."/>
            <person name="Wortman J."/>
            <person name="Nusbaum C."/>
            <person name="Birren B."/>
        </authorList>
    </citation>
    <scope>NUCLEOTIDE SEQUENCE [LARGE SCALE GENOMIC DNA]</scope>
    <source>
        <strain evidence="1 2">54005</strain>
    </source>
</reference>
<dbReference type="AlphaFoldDB" id="X0BJ10"/>
<organism evidence="1 2">
    <name type="scientific">Fusarium oxysporum f. sp. raphani 54005</name>
    <dbReference type="NCBI Taxonomy" id="1089458"/>
    <lineage>
        <taxon>Eukaryota</taxon>
        <taxon>Fungi</taxon>
        <taxon>Dikarya</taxon>
        <taxon>Ascomycota</taxon>
        <taxon>Pezizomycotina</taxon>
        <taxon>Sordariomycetes</taxon>
        <taxon>Hypocreomycetidae</taxon>
        <taxon>Hypocreales</taxon>
        <taxon>Nectriaceae</taxon>
        <taxon>Fusarium</taxon>
        <taxon>Fusarium oxysporum species complex</taxon>
    </lineage>
</organism>
<dbReference type="OrthoDB" id="4989431at2759"/>
<keyword evidence="2" id="KW-1185">Reference proteome</keyword>
<accession>X0BJ10</accession>
<proteinExistence type="predicted"/>
<dbReference type="EMBL" id="JH658498">
    <property type="protein sequence ID" value="EXK78853.1"/>
    <property type="molecule type" value="Genomic_DNA"/>
</dbReference>
<name>X0BJ10_FUSOX</name>
<dbReference type="Proteomes" id="UP000030663">
    <property type="component" value="Unassembled WGS sequence"/>
</dbReference>
<evidence type="ECO:0000313" key="1">
    <source>
        <dbReference type="EMBL" id="EXK78853.1"/>
    </source>
</evidence>
<evidence type="ECO:0000313" key="2">
    <source>
        <dbReference type="Proteomes" id="UP000030663"/>
    </source>
</evidence>
<sequence>MPRHHISSLLHSPPEVQDMILREVLLLDLFSLVSLASVNTLLRFAIQSMIKHLFPARKTHCYPQPGFGALLALGLKDDEIIDVLRVVQPEKEHIRYNTVISLSWKRVAWCWELGFYEWQLNSLDVSIIRGSHSLTDYFINIYGVSERNIVTAIEANHQALAKHLEETALRRGVNLSSWRLEFTHEAVKYQKFIASVEYLPHLHQPTIGTSEYTHISHTNAGINRATQPRAALSRRPAVETVASIWRDTLLGLPEIPGESHVAMVQILARRIYQSYWPHSELSQTLDEHPFLLVIIDALADRFPDYFARDKFPDRILSLVKSLKMNSLTLDQKGCRALLMRQPMCIGRNPAFWATPRK</sequence>
<protein>
    <submittedName>
        <fullName evidence="1">Uncharacterized protein</fullName>
    </submittedName>
</protein>